<dbReference type="InterPro" id="IPR013507">
    <property type="entry name" value="DNA_mismatch_S5_2-like"/>
</dbReference>
<dbReference type="Pfam" id="PF00505">
    <property type="entry name" value="HMG_box"/>
    <property type="match status" value="1"/>
</dbReference>
<keyword evidence="1" id="KW-0539">Nucleus</keyword>
<protein>
    <submittedName>
        <fullName evidence="4">PMS1 protein homolog 1 isoform X3</fullName>
    </submittedName>
</protein>
<dbReference type="AlphaFoldDB" id="A0A6J1TZ58"/>
<evidence type="ECO:0000313" key="4">
    <source>
        <dbReference type="RefSeq" id="XP_026523796.1"/>
    </source>
</evidence>
<keyword evidence="3" id="KW-1185">Reference proteome</keyword>
<evidence type="ECO:0000256" key="1">
    <source>
        <dbReference type="PROSITE-ProRule" id="PRU00267"/>
    </source>
</evidence>
<dbReference type="GeneID" id="113412407"/>
<dbReference type="SUPFAM" id="SSF47095">
    <property type="entry name" value="HMG-box"/>
    <property type="match status" value="1"/>
</dbReference>
<dbReference type="GO" id="GO:0140664">
    <property type="term" value="F:ATP-dependent DNA damage sensor activity"/>
    <property type="evidence" value="ECO:0007669"/>
    <property type="project" value="InterPro"/>
</dbReference>
<organism evidence="3 4">
    <name type="scientific">Notechis scutatus</name>
    <name type="common">mainland tiger snake</name>
    <dbReference type="NCBI Taxonomy" id="8663"/>
    <lineage>
        <taxon>Eukaryota</taxon>
        <taxon>Metazoa</taxon>
        <taxon>Chordata</taxon>
        <taxon>Craniata</taxon>
        <taxon>Vertebrata</taxon>
        <taxon>Euteleostomi</taxon>
        <taxon>Lepidosauria</taxon>
        <taxon>Squamata</taxon>
        <taxon>Bifurcata</taxon>
        <taxon>Unidentata</taxon>
        <taxon>Episquamata</taxon>
        <taxon>Toxicofera</taxon>
        <taxon>Serpentes</taxon>
        <taxon>Colubroidea</taxon>
        <taxon>Elapidae</taxon>
        <taxon>Hydrophiinae</taxon>
        <taxon>Notechis</taxon>
    </lineage>
</organism>
<dbReference type="Gene3D" id="3.30.230.10">
    <property type="match status" value="1"/>
</dbReference>
<dbReference type="InterPro" id="IPR020568">
    <property type="entry name" value="Ribosomal_Su5_D2-typ_SF"/>
</dbReference>
<dbReference type="SMART" id="SM00398">
    <property type="entry name" value="HMG"/>
    <property type="match status" value="1"/>
</dbReference>
<feature type="DNA-binding region" description="HMG box" evidence="1">
    <location>
        <begin position="325"/>
        <end position="393"/>
    </location>
</feature>
<dbReference type="FunFam" id="1.10.30.10:FF:000026">
    <property type="entry name" value="PMS1 homolog 1, mismatch repair system component"/>
    <property type="match status" value="1"/>
</dbReference>
<dbReference type="InterPro" id="IPR014721">
    <property type="entry name" value="Ribsml_uS5_D2-typ_fold_subgr"/>
</dbReference>
<dbReference type="InterPro" id="IPR036910">
    <property type="entry name" value="HMG_box_dom_sf"/>
</dbReference>
<dbReference type="SMART" id="SM01340">
    <property type="entry name" value="DNA_mis_repair"/>
    <property type="match status" value="1"/>
</dbReference>
<gene>
    <name evidence="4" type="primary">PMS1</name>
</gene>
<dbReference type="PANTHER" id="PTHR10073">
    <property type="entry name" value="DNA MISMATCH REPAIR PROTEIN MLH, PMS, MUTL"/>
    <property type="match status" value="1"/>
</dbReference>
<sequence>MILPHLLEISFSGFVPKPDSDRSLTGHSNSERSYIFINSRPVYQKEILKLVQQYYSTLHKDFNRLFPIFFLNITVPPSTVDVNLIPDKSQVLVHNKESIYLAIEESLISLYGPLNSSVSSEMSASNKTSKDINEGEQEVISKSCTRINPLACSSQYFLSNDIQNANVQKNRLVGNETIYNHSHDTSTEIEIPDEQPNNVLCQDRQNKETFNLDDNTAMDIQCENSMESDSRNYSFQKEREGVKTSADSSEITADKWSLGNAFKNSRAENLEPVQILIPNMDEVRTPKKKSSLQEDSNNQIVKKPNVIKDKRGQITAYDLISNKVIRKSMSAFELFVQDYSPDSLNEITKLNSEKLLLKMEAMWNSLNEEEKKKYEEKAGKDLERYNRQSRKAMCQNIQTSMKERERRHKIKLKDCLNNQQKLDTLFNSQIRKKHDDYQAIKTIQLPFAMDTFKQNLQRLEHKKADQEESCLIRLPNFPDAWILASEEKIEMLNPYRIEEALLFKKLIENHKLPIEKLDTPIILTESLFSDTHYMEVLCSMSRESTRFDGSSYLLDPRLVANGFKIRIIPGTSAVESQLEIEGMTSCLPYYGISDLKEILSAVINNNAQEVYECRPLKVVNYLEGEAVRLSRKLPLYLSEEDVQNTINRMGKQLGTQHNSCVHGRPFTHFLTKIPR</sequence>
<dbReference type="GO" id="GO:0030983">
    <property type="term" value="F:mismatched DNA binding"/>
    <property type="evidence" value="ECO:0007669"/>
    <property type="project" value="InterPro"/>
</dbReference>
<dbReference type="PANTHER" id="PTHR10073:SF54">
    <property type="entry name" value="PMS1 PROTEIN HOMOLOG 1"/>
    <property type="match status" value="1"/>
</dbReference>
<dbReference type="FunFam" id="3.30.230.10:FF:000030">
    <property type="entry name" value="PMS1 homolog 1, mismatch repair system component"/>
    <property type="match status" value="1"/>
</dbReference>
<dbReference type="Proteomes" id="UP000504612">
    <property type="component" value="Unplaced"/>
</dbReference>
<reference evidence="4" key="1">
    <citation type="submission" date="2025-08" db="UniProtKB">
        <authorList>
            <consortium name="RefSeq"/>
        </authorList>
    </citation>
    <scope>IDENTIFICATION</scope>
</reference>
<evidence type="ECO:0000313" key="3">
    <source>
        <dbReference type="Proteomes" id="UP000504612"/>
    </source>
</evidence>
<dbReference type="PROSITE" id="PS50118">
    <property type="entry name" value="HMG_BOX_2"/>
    <property type="match status" value="1"/>
</dbReference>
<dbReference type="GO" id="GO:0006298">
    <property type="term" value="P:mismatch repair"/>
    <property type="evidence" value="ECO:0007669"/>
    <property type="project" value="InterPro"/>
</dbReference>
<keyword evidence="1" id="KW-0238">DNA-binding</keyword>
<dbReference type="GO" id="GO:0016887">
    <property type="term" value="F:ATP hydrolysis activity"/>
    <property type="evidence" value="ECO:0007669"/>
    <property type="project" value="InterPro"/>
</dbReference>
<feature type="domain" description="HMG box" evidence="2">
    <location>
        <begin position="325"/>
        <end position="393"/>
    </location>
</feature>
<accession>A0A6J1TZ58</accession>
<evidence type="ECO:0000259" key="2">
    <source>
        <dbReference type="PROSITE" id="PS50118"/>
    </source>
</evidence>
<dbReference type="GO" id="GO:0032389">
    <property type="term" value="C:MutLalpha complex"/>
    <property type="evidence" value="ECO:0007669"/>
    <property type="project" value="TreeGrafter"/>
</dbReference>
<name>A0A6J1TZ58_9SAUR</name>
<dbReference type="CTD" id="5378"/>
<proteinExistence type="predicted"/>
<dbReference type="Pfam" id="PF01119">
    <property type="entry name" value="DNA_mis_repair"/>
    <property type="match status" value="1"/>
</dbReference>
<dbReference type="RefSeq" id="XP_026523796.1">
    <property type="nucleotide sequence ID" value="XM_026668011.1"/>
</dbReference>
<dbReference type="SUPFAM" id="SSF54211">
    <property type="entry name" value="Ribosomal protein S5 domain 2-like"/>
    <property type="match status" value="1"/>
</dbReference>
<dbReference type="InterPro" id="IPR009071">
    <property type="entry name" value="HMG_box_dom"/>
</dbReference>
<dbReference type="InterPro" id="IPR038973">
    <property type="entry name" value="MutL/Mlh/Pms-like"/>
</dbReference>
<dbReference type="Gene3D" id="1.10.30.10">
    <property type="entry name" value="High mobility group box domain"/>
    <property type="match status" value="1"/>
</dbReference>
<dbReference type="GO" id="GO:0005524">
    <property type="term" value="F:ATP binding"/>
    <property type="evidence" value="ECO:0007669"/>
    <property type="project" value="InterPro"/>
</dbReference>